<feature type="compositionally biased region" description="Polar residues" evidence="1">
    <location>
        <begin position="1"/>
        <end position="24"/>
    </location>
</feature>
<keyword evidence="2" id="KW-1133">Transmembrane helix</keyword>
<proteinExistence type="predicted"/>
<feature type="domain" description="GxGYxYP putative glycoside hydrolase C-terminal" evidence="3">
    <location>
        <begin position="487"/>
        <end position="709"/>
    </location>
</feature>
<dbReference type="InterPro" id="IPR032626">
    <property type="entry name" value="GxGYxYP_N_1st"/>
</dbReference>
<dbReference type="STRING" id="504797.SAMN05421678_11544"/>
<keyword evidence="10" id="KW-1185">Reference proteome</keyword>
<dbReference type="EMBL" id="JACBZA010000001">
    <property type="protein sequence ID" value="NYH81726.1"/>
    <property type="molecule type" value="Genomic_DNA"/>
</dbReference>
<dbReference type="InterPro" id="IPR025832">
    <property type="entry name" value="GxGYxYP_C"/>
</dbReference>
<dbReference type="RefSeq" id="WP_092886802.1">
    <property type="nucleotide sequence ID" value="NZ_FOOI01000015.1"/>
</dbReference>
<dbReference type="Proteomes" id="UP000199052">
    <property type="component" value="Unassembled WGS sequence"/>
</dbReference>
<keyword evidence="2" id="KW-0472">Membrane</keyword>
<reference evidence="7 10" key="2">
    <citation type="submission" date="2020-07" db="EMBL/GenBank/DDBJ databases">
        <title>Sequencing the genomes of 1000 actinobacteria strains.</title>
        <authorList>
            <person name="Klenk H.-P."/>
        </authorList>
    </citation>
    <scope>NUCLEOTIDE SEQUENCE [LARGE SCALE GENOMIC DNA]</scope>
    <source>
        <strain evidence="7 10">DSM 45117</strain>
    </source>
</reference>
<evidence type="ECO:0000259" key="4">
    <source>
        <dbReference type="Pfam" id="PF16216"/>
    </source>
</evidence>
<keyword evidence="2" id="KW-0812">Transmembrane</keyword>
<dbReference type="EMBL" id="FOOI01000015">
    <property type="protein sequence ID" value="SFH29797.1"/>
    <property type="molecule type" value="Genomic_DNA"/>
</dbReference>
<dbReference type="Proteomes" id="UP000533017">
    <property type="component" value="Unassembled WGS sequence"/>
</dbReference>
<evidence type="ECO:0000256" key="2">
    <source>
        <dbReference type="SAM" id="Phobius"/>
    </source>
</evidence>
<dbReference type="Pfam" id="PF20957">
    <property type="entry name" value="GxGYxYP_N_2nd"/>
    <property type="match status" value="1"/>
</dbReference>
<evidence type="ECO:0000313" key="9">
    <source>
        <dbReference type="Proteomes" id="UP000199052"/>
    </source>
</evidence>
<feature type="domain" description="GxGYxYP putative glycoside hydrolase first N-terminal" evidence="4">
    <location>
        <begin position="92"/>
        <end position="146"/>
    </location>
</feature>
<dbReference type="InterPro" id="IPR038410">
    <property type="entry name" value="GxGYxYP_C_sf"/>
</dbReference>
<feature type="domain" description="GxGYxYP putative glycoside hydrolase third N-terminal" evidence="6">
    <location>
        <begin position="392"/>
        <end position="467"/>
    </location>
</feature>
<evidence type="ECO:0000313" key="10">
    <source>
        <dbReference type="Proteomes" id="UP000533017"/>
    </source>
</evidence>
<evidence type="ECO:0000313" key="7">
    <source>
        <dbReference type="EMBL" id="NYH81726.1"/>
    </source>
</evidence>
<dbReference type="Pfam" id="PF16216">
    <property type="entry name" value="GxGYxYP_N"/>
    <property type="match status" value="1"/>
</dbReference>
<dbReference type="Pfam" id="PF20958">
    <property type="entry name" value="GxGYxYP_N_3rd"/>
    <property type="match status" value="1"/>
</dbReference>
<dbReference type="OrthoDB" id="3796519at2"/>
<name>A0A1I2YVW6_9ACTN</name>
<organism evidence="8 9">
    <name type="scientific">Actinopolymorpha cephalotaxi</name>
    <dbReference type="NCBI Taxonomy" id="504797"/>
    <lineage>
        <taxon>Bacteria</taxon>
        <taxon>Bacillati</taxon>
        <taxon>Actinomycetota</taxon>
        <taxon>Actinomycetes</taxon>
        <taxon>Propionibacteriales</taxon>
        <taxon>Actinopolymorphaceae</taxon>
        <taxon>Actinopolymorpha</taxon>
    </lineage>
</organism>
<evidence type="ECO:0000259" key="5">
    <source>
        <dbReference type="Pfam" id="PF20957"/>
    </source>
</evidence>
<sequence>MTRTSPFRIQPGTQPGAQPRTQPGAQPRSRPSRRAFLAGGLAAGAAGTFLAVPSPAYAEQAHGISWPARRELPAFTRPSHLDALMMAGDTAEDVKLLVTTLQGLVNRERPRIYVVVGKPSEGADTWLKDTHVPYTTFTDPWQLLDRHLHRAKGIVVYDPEVVETVNVATTIGALRGGVIASPELAGKLTAAPYDLPVLDDLRGRFDSNLAATTWAFEHLWPRTSHRVLFGVNPGQSVPIPPDNWKDFEEVAREDRPIRDSSNRAVHDLDLSAFLGGDAVYLRFADSQPADGWGAAVHQVTVRADGTVVADLTAGTDPERAALFDKGGSTLKPQSDTNDAHRFADGTNYFVYRLAVPAGTAKLVVSVDMWNQYLVSASMTAPAVSSDDRRPASQQLRDYAVATQAMPFWLASNDSPEETALMERIFAAVDMGTPYLGWFTDEFNGVRLASRHGVYVLAADFLENASVFGGVRAPIRPQRVPAAPKLANKVYLSFTFSEGDNLQFDQHRMRQLWDHPDRGRVALNWSVSPLLADVAPVMMSHYLTTATAADTLVAGPSGPGYFFPSLWPEKELPKFLAATRSYLDRPGLDVMYALDDRPALTDASAAAYNDNLDLRGIFYNMWFVRSDTTVMDGDLPVSTQLAIGDRAVMRDRILANAEDFDGSAPVFVAVGVPAWDLTPGDIVWVVEQVRAKLGDKVAAVRGDHYFTLLREAKGLDG</sequence>
<dbReference type="PROSITE" id="PS51318">
    <property type="entry name" value="TAT"/>
    <property type="match status" value="1"/>
</dbReference>
<gene>
    <name evidence="7" type="ORF">FHR37_000577</name>
    <name evidence="8" type="ORF">SAMN05421678_11544</name>
</gene>
<feature type="domain" description="GxGYxYP putative glycoside hydrolase second N-terminal" evidence="5">
    <location>
        <begin position="151"/>
        <end position="222"/>
    </location>
</feature>
<evidence type="ECO:0000256" key="1">
    <source>
        <dbReference type="SAM" id="MobiDB-lite"/>
    </source>
</evidence>
<dbReference type="PANTHER" id="PTHR37321:SF1">
    <property type="entry name" value="EXPORTED PROTEIN"/>
    <property type="match status" value="1"/>
</dbReference>
<dbReference type="AlphaFoldDB" id="A0A1I2YVW6"/>
<accession>A0A1I2YVW6</accession>
<feature type="region of interest" description="Disordered" evidence="1">
    <location>
        <begin position="1"/>
        <end position="32"/>
    </location>
</feature>
<dbReference type="InterPro" id="IPR006311">
    <property type="entry name" value="TAT_signal"/>
</dbReference>
<protein>
    <submittedName>
        <fullName evidence="8">GxGYxY sequence motif-containing protein</fullName>
    </submittedName>
</protein>
<dbReference type="Pfam" id="PF14323">
    <property type="entry name" value="GxGYxYP_C"/>
    <property type="match status" value="1"/>
</dbReference>
<evidence type="ECO:0000259" key="3">
    <source>
        <dbReference type="Pfam" id="PF14323"/>
    </source>
</evidence>
<evidence type="ECO:0000313" key="8">
    <source>
        <dbReference type="EMBL" id="SFH29797.1"/>
    </source>
</evidence>
<feature type="transmembrane region" description="Helical" evidence="2">
    <location>
        <begin position="35"/>
        <end position="52"/>
    </location>
</feature>
<evidence type="ECO:0000259" key="6">
    <source>
        <dbReference type="Pfam" id="PF20958"/>
    </source>
</evidence>
<dbReference type="Gene3D" id="3.20.20.490">
    <property type="entry name" value="GxGYxYP glycoside hydrolase, C-terminal domain"/>
    <property type="match status" value="1"/>
</dbReference>
<dbReference type="InterPro" id="IPR048310">
    <property type="entry name" value="GxGYxYP_N_2nd"/>
</dbReference>
<reference evidence="8 9" key="1">
    <citation type="submission" date="2016-10" db="EMBL/GenBank/DDBJ databases">
        <authorList>
            <person name="de Groot N.N."/>
        </authorList>
    </citation>
    <scope>NUCLEOTIDE SEQUENCE [LARGE SCALE GENOMIC DNA]</scope>
    <source>
        <strain evidence="8 9">CPCC 202808</strain>
    </source>
</reference>
<dbReference type="PANTHER" id="PTHR37321">
    <property type="entry name" value="EXPORTED PROTEIN-RELATED"/>
    <property type="match status" value="1"/>
</dbReference>
<dbReference type="InterPro" id="IPR048309">
    <property type="entry name" value="GxGYxYP_N_3rd"/>
</dbReference>